<dbReference type="EMBL" id="JAMXLR010000026">
    <property type="protein sequence ID" value="MCO6043678.1"/>
    <property type="molecule type" value="Genomic_DNA"/>
</dbReference>
<protein>
    <recommendedName>
        <fullName evidence="5">Carboxypeptidase regulatory-like domain-containing protein</fullName>
    </recommendedName>
</protein>
<evidence type="ECO:0000313" key="3">
    <source>
        <dbReference type="EMBL" id="MCO6043678.1"/>
    </source>
</evidence>
<accession>A0A9X2JGL0</accession>
<dbReference type="RefSeq" id="WP_252851784.1">
    <property type="nucleotide sequence ID" value="NZ_JAMXLR010000026.1"/>
</dbReference>
<gene>
    <name evidence="3" type="ORF">NG895_07145</name>
</gene>
<keyword evidence="2" id="KW-0732">Signal</keyword>
<name>A0A9X2JGL0_9BACT</name>
<evidence type="ECO:0000256" key="2">
    <source>
        <dbReference type="SAM" id="SignalP"/>
    </source>
</evidence>
<evidence type="ECO:0000256" key="1">
    <source>
        <dbReference type="SAM" id="MobiDB-lite"/>
    </source>
</evidence>
<keyword evidence="4" id="KW-1185">Reference proteome</keyword>
<feature type="chain" id="PRO_5040933449" description="Carboxypeptidase regulatory-like domain-containing protein" evidence="2">
    <location>
        <begin position="19"/>
        <end position="141"/>
    </location>
</feature>
<dbReference type="Proteomes" id="UP001155241">
    <property type="component" value="Unassembled WGS sequence"/>
</dbReference>
<evidence type="ECO:0000313" key="4">
    <source>
        <dbReference type="Proteomes" id="UP001155241"/>
    </source>
</evidence>
<comment type="caution">
    <text evidence="3">The sequence shown here is derived from an EMBL/GenBank/DDBJ whole genome shotgun (WGS) entry which is preliminary data.</text>
</comment>
<organism evidence="3 4">
    <name type="scientific">Aeoliella straminimaris</name>
    <dbReference type="NCBI Taxonomy" id="2954799"/>
    <lineage>
        <taxon>Bacteria</taxon>
        <taxon>Pseudomonadati</taxon>
        <taxon>Planctomycetota</taxon>
        <taxon>Planctomycetia</taxon>
        <taxon>Pirellulales</taxon>
        <taxon>Lacipirellulaceae</taxon>
        <taxon>Aeoliella</taxon>
    </lineage>
</organism>
<feature type="region of interest" description="Disordered" evidence="1">
    <location>
        <begin position="122"/>
        <end position="141"/>
    </location>
</feature>
<feature type="signal peptide" evidence="2">
    <location>
        <begin position="1"/>
        <end position="18"/>
    </location>
</feature>
<evidence type="ECO:0008006" key="5">
    <source>
        <dbReference type="Google" id="ProtNLM"/>
    </source>
</evidence>
<dbReference type="PROSITE" id="PS51257">
    <property type="entry name" value="PROKAR_LIPOPROTEIN"/>
    <property type="match status" value="1"/>
</dbReference>
<proteinExistence type="predicted"/>
<reference evidence="3" key="1">
    <citation type="submission" date="2022-06" db="EMBL/GenBank/DDBJ databases">
        <title>Aeoliella straminimaris, a novel planctomycete from sediments.</title>
        <authorList>
            <person name="Vitorino I.R."/>
            <person name="Lage O.M."/>
        </authorList>
    </citation>
    <scope>NUCLEOTIDE SEQUENCE</scope>
    <source>
        <strain evidence="3">ICT_H6.2</strain>
    </source>
</reference>
<sequence length="141" mass="15071">MAVRSNFCALVILLAALAGCSDSVDRVPVKGRVFVDGQPLTHGMVQVVPEGARPAYGELNAEGEYSLMTFKENDGTVPGVHPVTVTAIETVDEWHNKWHAPKEYSNASAGLTVEVGSDGSASDIELSWKGGKPFVESNRKD</sequence>
<dbReference type="AlphaFoldDB" id="A0A9X2JGL0"/>